<dbReference type="Proteomes" id="UP000007266">
    <property type="component" value="Linkage group 4"/>
</dbReference>
<evidence type="ECO:0000313" key="2">
    <source>
        <dbReference type="EMBL" id="KYB28193.1"/>
    </source>
</evidence>
<feature type="transmembrane region" description="Helical" evidence="1">
    <location>
        <begin position="40"/>
        <end position="60"/>
    </location>
</feature>
<feature type="transmembrane region" description="Helical" evidence="1">
    <location>
        <begin position="67"/>
        <end position="90"/>
    </location>
</feature>
<dbReference type="AlphaFoldDB" id="A0A139WJU5"/>
<name>A0A139WJU5_TRICA</name>
<sequence length="159" mass="17605">MSKTCRQKFVRIVVYFMIFSNIVGGLCSIVTRGIAPLSGLFLMLGLLAIAGGLVLLAGVIKGNDRFILVYLILAIMVIAFTTVLISVLIIPKVKEVKGHVFVVVYFLLIIWWPILYCVYLFYKDLLSTKTMEVPAVEIQTSGEKCDVVVHEETSEGTSV</sequence>
<accession>A0A139WJU5</accession>
<gene>
    <name evidence="2" type="primary">AUGUSTUS-3.0.2_32910</name>
    <name evidence="2" type="ORF">TcasGA2_TC032910</name>
</gene>
<dbReference type="InParanoid" id="A0A139WJU5"/>
<keyword evidence="3" id="KW-1185">Reference proteome</keyword>
<protein>
    <submittedName>
        <fullName evidence="2">Uncharacterized protein</fullName>
    </submittedName>
</protein>
<reference evidence="2 3" key="1">
    <citation type="journal article" date="2008" name="Nature">
        <title>The genome of the model beetle and pest Tribolium castaneum.</title>
        <authorList>
            <consortium name="Tribolium Genome Sequencing Consortium"/>
            <person name="Richards S."/>
            <person name="Gibbs R.A."/>
            <person name="Weinstock G.M."/>
            <person name="Brown S.J."/>
            <person name="Denell R."/>
            <person name="Beeman R.W."/>
            <person name="Gibbs R."/>
            <person name="Beeman R.W."/>
            <person name="Brown S.J."/>
            <person name="Bucher G."/>
            <person name="Friedrich M."/>
            <person name="Grimmelikhuijzen C.J."/>
            <person name="Klingler M."/>
            <person name="Lorenzen M."/>
            <person name="Richards S."/>
            <person name="Roth S."/>
            <person name="Schroder R."/>
            <person name="Tautz D."/>
            <person name="Zdobnov E.M."/>
            <person name="Muzny D."/>
            <person name="Gibbs R.A."/>
            <person name="Weinstock G.M."/>
            <person name="Attaway T."/>
            <person name="Bell S."/>
            <person name="Buhay C.J."/>
            <person name="Chandrabose M.N."/>
            <person name="Chavez D."/>
            <person name="Clerk-Blankenburg K.P."/>
            <person name="Cree A."/>
            <person name="Dao M."/>
            <person name="Davis C."/>
            <person name="Chacko J."/>
            <person name="Dinh H."/>
            <person name="Dugan-Rocha S."/>
            <person name="Fowler G."/>
            <person name="Garner T.T."/>
            <person name="Garnes J."/>
            <person name="Gnirke A."/>
            <person name="Hawes A."/>
            <person name="Hernandez J."/>
            <person name="Hines S."/>
            <person name="Holder M."/>
            <person name="Hume J."/>
            <person name="Jhangiani S.N."/>
            <person name="Joshi V."/>
            <person name="Khan Z.M."/>
            <person name="Jackson L."/>
            <person name="Kovar C."/>
            <person name="Kowis A."/>
            <person name="Lee S."/>
            <person name="Lewis L.R."/>
            <person name="Margolis J."/>
            <person name="Morgan M."/>
            <person name="Nazareth L.V."/>
            <person name="Nguyen N."/>
            <person name="Okwuonu G."/>
            <person name="Parker D."/>
            <person name="Richards S."/>
            <person name="Ruiz S.J."/>
            <person name="Santibanez J."/>
            <person name="Savard J."/>
            <person name="Scherer S.E."/>
            <person name="Schneider B."/>
            <person name="Sodergren E."/>
            <person name="Tautz D."/>
            <person name="Vattahil S."/>
            <person name="Villasana D."/>
            <person name="White C.S."/>
            <person name="Wright R."/>
            <person name="Park Y."/>
            <person name="Beeman R.W."/>
            <person name="Lord J."/>
            <person name="Oppert B."/>
            <person name="Lorenzen M."/>
            <person name="Brown S."/>
            <person name="Wang L."/>
            <person name="Savard J."/>
            <person name="Tautz D."/>
            <person name="Richards S."/>
            <person name="Weinstock G."/>
            <person name="Gibbs R.A."/>
            <person name="Liu Y."/>
            <person name="Worley K."/>
            <person name="Weinstock G."/>
            <person name="Elsik C.G."/>
            <person name="Reese J.T."/>
            <person name="Elhaik E."/>
            <person name="Landan G."/>
            <person name="Graur D."/>
            <person name="Arensburger P."/>
            <person name="Atkinson P."/>
            <person name="Beeman R.W."/>
            <person name="Beidler J."/>
            <person name="Brown S.J."/>
            <person name="Demuth J.P."/>
            <person name="Drury D.W."/>
            <person name="Du Y.Z."/>
            <person name="Fujiwara H."/>
            <person name="Lorenzen M."/>
            <person name="Maselli V."/>
            <person name="Osanai M."/>
            <person name="Park Y."/>
            <person name="Robertson H.M."/>
            <person name="Tu Z."/>
            <person name="Wang J.J."/>
            <person name="Wang S."/>
            <person name="Richards S."/>
            <person name="Song H."/>
            <person name="Zhang L."/>
            <person name="Sodergren E."/>
            <person name="Werner D."/>
            <person name="Stanke M."/>
            <person name="Morgenstern B."/>
            <person name="Solovyev V."/>
            <person name="Kosarev P."/>
            <person name="Brown G."/>
            <person name="Chen H.C."/>
            <person name="Ermolaeva O."/>
            <person name="Hlavina W."/>
            <person name="Kapustin Y."/>
            <person name="Kiryutin B."/>
            <person name="Kitts P."/>
            <person name="Maglott D."/>
            <person name="Pruitt K."/>
            <person name="Sapojnikov V."/>
            <person name="Souvorov A."/>
            <person name="Mackey A.J."/>
            <person name="Waterhouse R.M."/>
            <person name="Wyder S."/>
            <person name="Zdobnov E.M."/>
            <person name="Zdobnov E.M."/>
            <person name="Wyder S."/>
            <person name="Kriventseva E.V."/>
            <person name="Kadowaki T."/>
            <person name="Bork P."/>
            <person name="Aranda M."/>
            <person name="Bao R."/>
            <person name="Beermann A."/>
            <person name="Berns N."/>
            <person name="Bolognesi R."/>
            <person name="Bonneton F."/>
            <person name="Bopp D."/>
            <person name="Brown S.J."/>
            <person name="Bucher G."/>
            <person name="Butts T."/>
            <person name="Chaumot A."/>
            <person name="Denell R.E."/>
            <person name="Ferrier D.E."/>
            <person name="Friedrich M."/>
            <person name="Gordon C.M."/>
            <person name="Jindra M."/>
            <person name="Klingler M."/>
            <person name="Lan Q."/>
            <person name="Lattorff H.M."/>
            <person name="Laudet V."/>
            <person name="von Levetsow C."/>
            <person name="Liu Z."/>
            <person name="Lutz R."/>
            <person name="Lynch J.A."/>
            <person name="da Fonseca R.N."/>
            <person name="Posnien N."/>
            <person name="Reuter R."/>
            <person name="Roth S."/>
            <person name="Savard J."/>
            <person name="Schinko J.B."/>
            <person name="Schmitt C."/>
            <person name="Schoppmeier M."/>
            <person name="Schroder R."/>
            <person name="Shippy T.D."/>
            <person name="Simonnet F."/>
            <person name="Marques-Souza H."/>
            <person name="Tautz D."/>
            <person name="Tomoyasu Y."/>
            <person name="Trauner J."/>
            <person name="Van der Zee M."/>
            <person name="Vervoort M."/>
            <person name="Wittkopp N."/>
            <person name="Wimmer E.A."/>
            <person name="Yang X."/>
            <person name="Jones A.K."/>
            <person name="Sattelle D.B."/>
            <person name="Ebert P.R."/>
            <person name="Nelson D."/>
            <person name="Scott J.G."/>
            <person name="Beeman R.W."/>
            <person name="Muthukrishnan S."/>
            <person name="Kramer K.J."/>
            <person name="Arakane Y."/>
            <person name="Beeman R.W."/>
            <person name="Zhu Q."/>
            <person name="Hogenkamp D."/>
            <person name="Dixit R."/>
            <person name="Oppert B."/>
            <person name="Jiang H."/>
            <person name="Zou Z."/>
            <person name="Marshall J."/>
            <person name="Elpidina E."/>
            <person name="Vinokurov K."/>
            <person name="Oppert C."/>
            <person name="Zou Z."/>
            <person name="Evans J."/>
            <person name="Lu Z."/>
            <person name="Zhao P."/>
            <person name="Sumathipala N."/>
            <person name="Altincicek B."/>
            <person name="Vilcinskas A."/>
            <person name="Williams M."/>
            <person name="Hultmark D."/>
            <person name="Hetru C."/>
            <person name="Jiang H."/>
            <person name="Grimmelikhuijzen C.J."/>
            <person name="Hauser F."/>
            <person name="Cazzamali G."/>
            <person name="Williamson M."/>
            <person name="Park Y."/>
            <person name="Li B."/>
            <person name="Tanaka Y."/>
            <person name="Predel R."/>
            <person name="Neupert S."/>
            <person name="Schachtner J."/>
            <person name="Verleyen P."/>
            <person name="Raible F."/>
            <person name="Bork P."/>
            <person name="Friedrich M."/>
            <person name="Walden K.K."/>
            <person name="Robertson H.M."/>
            <person name="Angeli S."/>
            <person name="Foret S."/>
            <person name="Bucher G."/>
            <person name="Schuetz S."/>
            <person name="Maleszka R."/>
            <person name="Wimmer E.A."/>
            <person name="Beeman R.W."/>
            <person name="Lorenzen M."/>
            <person name="Tomoyasu Y."/>
            <person name="Miller S.C."/>
            <person name="Grossmann D."/>
            <person name="Bucher G."/>
        </authorList>
    </citation>
    <scope>NUCLEOTIDE SEQUENCE [LARGE SCALE GENOMIC DNA]</scope>
    <source>
        <strain evidence="2 3">Georgia GA2</strain>
    </source>
</reference>
<reference evidence="2 3" key="2">
    <citation type="journal article" date="2010" name="Nucleic Acids Res.">
        <title>BeetleBase in 2010: revisions to provide comprehensive genomic information for Tribolium castaneum.</title>
        <authorList>
            <person name="Kim H.S."/>
            <person name="Murphy T."/>
            <person name="Xia J."/>
            <person name="Caragea D."/>
            <person name="Park Y."/>
            <person name="Beeman R.W."/>
            <person name="Lorenzen M.D."/>
            <person name="Butcher S."/>
            <person name="Manak J.R."/>
            <person name="Brown S.J."/>
        </authorList>
    </citation>
    <scope>GENOME REANNOTATION</scope>
    <source>
        <strain evidence="2 3">Georgia GA2</strain>
    </source>
</reference>
<feature type="transmembrane region" description="Helical" evidence="1">
    <location>
        <begin position="102"/>
        <end position="122"/>
    </location>
</feature>
<organism evidence="2 3">
    <name type="scientific">Tribolium castaneum</name>
    <name type="common">Red flour beetle</name>
    <dbReference type="NCBI Taxonomy" id="7070"/>
    <lineage>
        <taxon>Eukaryota</taxon>
        <taxon>Metazoa</taxon>
        <taxon>Ecdysozoa</taxon>
        <taxon>Arthropoda</taxon>
        <taxon>Hexapoda</taxon>
        <taxon>Insecta</taxon>
        <taxon>Pterygota</taxon>
        <taxon>Neoptera</taxon>
        <taxon>Endopterygota</taxon>
        <taxon>Coleoptera</taxon>
        <taxon>Polyphaga</taxon>
        <taxon>Cucujiformia</taxon>
        <taxon>Tenebrionidae</taxon>
        <taxon>Tenebrionidae incertae sedis</taxon>
        <taxon>Tribolium</taxon>
    </lineage>
</organism>
<dbReference type="EMBL" id="KQ971338">
    <property type="protein sequence ID" value="KYB28193.1"/>
    <property type="molecule type" value="Genomic_DNA"/>
</dbReference>
<evidence type="ECO:0000256" key="1">
    <source>
        <dbReference type="SAM" id="Phobius"/>
    </source>
</evidence>
<keyword evidence="1" id="KW-0472">Membrane</keyword>
<keyword evidence="1" id="KW-1133">Transmembrane helix</keyword>
<feature type="transmembrane region" description="Helical" evidence="1">
    <location>
        <begin position="12"/>
        <end position="34"/>
    </location>
</feature>
<proteinExistence type="predicted"/>
<evidence type="ECO:0000313" key="3">
    <source>
        <dbReference type="Proteomes" id="UP000007266"/>
    </source>
</evidence>
<keyword evidence="1" id="KW-0812">Transmembrane</keyword>